<protein>
    <submittedName>
        <fullName evidence="1">Uncharacterized protein</fullName>
    </submittedName>
</protein>
<evidence type="ECO:0000313" key="1">
    <source>
        <dbReference type="EMBL" id="ANZ40619.1"/>
    </source>
</evidence>
<reference evidence="1 2" key="1">
    <citation type="submission" date="2016-07" db="EMBL/GenBank/DDBJ databases">
        <title>Complete genome sequence of the Lentzea guizhouensis DHS C013.</title>
        <authorList>
            <person name="Cao C."/>
        </authorList>
    </citation>
    <scope>NUCLEOTIDE SEQUENCE [LARGE SCALE GENOMIC DNA]</scope>
    <source>
        <strain evidence="1 2">DHS C013</strain>
    </source>
</reference>
<name>A0A1B2HSB2_9PSEU</name>
<accession>A0A1B2HSB2</accession>
<proteinExistence type="predicted"/>
<dbReference type="AlphaFoldDB" id="A0A1B2HSB2"/>
<dbReference type="Proteomes" id="UP000093053">
    <property type="component" value="Chromosome"/>
</dbReference>
<evidence type="ECO:0000313" key="2">
    <source>
        <dbReference type="Proteomes" id="UP000093053"/>
    </source>
</evidence>
<dbReference type="KEGG" id="led:BBK82_36070"/>
<gene>
    <name evidence="1" type="ORF">BBK82_36070</name>
</gene>
<keyword evidence="2" id="KW-1185">Reference proteome</keyword>
<sequence>MPDLAVTLLHDTSHLGRTRLATFAQFLATVQSLAKEGDSYYRYPALEMALQATGHLAESG</sequence>
<organism evidence="1 2">
    <name type="scientific">Lentzea guizhouensis</name>
    <dbReference type="NCBI Taxonomy" id="1586287"/>
    <lineage>
        <taxon>Bacteria</taxon>
        <taxon>Bacillati</taxon>
        <taxon>Actinomycetota</taxon>
        <taxon>Actinomycetes</taxon>
        <taxon>Pseudonocardiales</taxon>
        <taxon>Pseudonocardiaceae</taxon>
        <taxon>Lentzea</taxon>
    </lineage>
</organism>
<dbReference type="EMBL" id="CP016793">
    <property type="protein sequence ID" value="ANZ40619.1"/>
    <property type="molecule type" value="Genomic_DNA"/>
</dbReference>